<gene>
    <name evidence="1" type="ORF">A2626_02025</name>
</gene>
<evidence type="ECO:0000313" key="1">
    <source>
        <dbReference type="EMBL" id="OGZ20400.1"/>
    </source>
</evidence>
<sequence length="68" mass="8325">MDKKNLDNKLDGWIKELPQEDRKSLLECLSGLKSIYPFNEYEYRLMYLLDRQIITFQEYEILRSSYLI</sequence>
<evidence type="ECO:0000313" key="2">
    <source>
        <dbReference type="Proteomes" id="UP000177360"/>
    </source>
</evidence>
<reference evidence="1 2" key="1">
    <citation type="journal article" date="2016" name="Nat. Commun.">
        <title>Thousands of microbial genomes shed light on interconnected biogeochemical processes in an aquifer system.</title>
        <authorList>
            <person name="Anantharaman K."/>
            <person name="Brown C.T."/>
            <person name="Hug L.A."/>
            <person name="Sharon I."/>
            <person name="Castelle C.J."/>
            <person name="Probst A.J."/>
            <person name="Thomas B.C."/>
            <person name="Singh A."/>
            <person name="Wilkins M.J."/>
            <person name="Karaoz U."/>
            <person name="Brodie E.L."/>
            <person name="Williams K.H."/>
            <person name="Hubbard S.S."/>
            <person name="Banfield J.F."/>
        </authorList>
    </citation>
    <scope>NUCLEOTIDE SEQUENCE [LARGE SCALE GENOMIC DNA]</scope>
</reference>
<accession>A0A1G2E4W3</accession>
<dbReference type="Proteomes" id="UP000177360">
    <property type="component" value="Unassembled WGS sequence"/>
</dbReference>
<protein>
    <submittedName>
        <fullName evidence="1">Uncharacterized protein</fullName>
    </submittedName>
</protein>
<organism evidence="1 2">
    <name type="scientific">Candidatus Nealsonbacteria bacterium RIFCSPHIGHO2_01_FULL_38_55</name>
    <dbReference type="NCBI Taxonomy" id="1801664"/>
    <lineage>
        <taxon>Bacteria</taxon>
        <taxon>Candidatus Nealsoniibacteriota</taxon>
    </lineage>
</organism>
<proteinExistence type="predicted"/>
<name>A0A1G2E4W3_9BACT</name>
<dbReference type="EMBL" id="MHLZ01000001">
    <property type="protein sequence ID" value="OGZ20400.1"/>
    <property type="molecule type" value="Genomic_DNA"/>
</dbReference>
<dbReference type="AlphaFoldDB" id="A0A1G2E4W3"/>
<comment type="caution">
    <text evidence="1">The sequence shown here is derived from an EMBL/GenBank/DDBJ whole genome shotgun (WGS) entry which is preliminary data.</text>
</comment>